<dbReference type="SUPFAM" id="SSF49503">
    <property type="entry name" value="Cupredoxins"/>
    <property type="match status" value="1"/>
</dbReference>
<protein>
    <recommendedName>
        <fullName evidence="6">S-protein homolog</fullName>
    </recommendedName>
</protein>
<sequence>MATYDPATSTNPTTQRLGEQKHPLIGMSIVHMRIVNNLGDNLPLCLHCKSKNDDLQNHVIYNNQSFRWRFRPNIWGTTLFFCHFSWAEGEGSYVIYKNRRDNDRCTHHCDWYVTKEGVEGYTEGDKFSREAPKRDIVFKWENP</sequence>
<dbReference type="InterPro" id="IPR008972">
    <property type="entry name" value="Cupredoxin"/>
</dbReference>
<reference evidence="8" key="1">
    <citation type="journal article" date="2014" name="Nat. Genet.">
        <title>A reference genome for common bean and genome-wide analysis of dual domestications.</title>
        <authorList>
            <person name="Schmutz J."/>
            <person name="McClean P.E."/>
            <person name="Mamidi S."/>
            <person name="Wu G.A."/>
            <person name="Cannon S.B."/>
            <person name="Grimwood J."/>
            <person name="Jenkins J."/>
            <person name="Shu S."/>
            <person name="Song Q."/>
            <person name="Chavarro C."/>
            <person name="Torres-Torres M."/>
            <person name="Geffroy V."/>
            <person name="Moghaddam S.M."/>
            <person name="Gao D."/>
            <person name="Abernathy B."/>
            <person name="Barry K."/>
            <person name="Blair M."/>
            <person name="Brick M.A."/>
            <person name="Chovatia M."/>
            <person name="Gepts P."/>
            <person name="Goodstein D.M."/>
            <person name="Gonzales M."/>
            <person name="Hellsten U."/>
            <person name="Hyten D.L."/>
            <person name="Jia G."/>
            <person name="Kelly J.D."/>
            <person name="Kudrna D."/>
            <person name="Lee R."/>
            <person name="Richard M.M."/>
            <person name="Miklas P.N."/>
            <person name="Osorno J.M."/>
            <person name="Rodrigues J."/>
            <person name="Thareau V."/>
            <person name="Urrea C.A."/>
            <person name="Wang M."/>
            <person name="Yu Y."/>
            <person name="Zhang M."/>
            <person name="Wing R.A."/>
            <person name="Cregan P.B."/>
            <person name="Rokhsar D.S."/>
            <person name="Jackson S.A."/>
        </authorList>
    </citation>
    <scope>NUCLEOTIDE SEQUENCE [LARGE SCALE GENOMIC DNA]</scope>
    <source>
        <strain evidence="8">cv. G19833</strain>
    </source>
</reference>
<dbReference type="OMA" id="LCRECIW"/>
<dbReference type="Pfam" id="PF05938">
    <property type="entry name" value="Self-incomp_S1"/>
    <property type="match status" value="1"/>
</dbReference>
<dbReference type="AlphaFoldDB" id="V7AIQ9"/>
<dbReference type="InterPro" id="IPR010264">
    <property type="entry name" value="Self-incomp_S1"/>
</dbReference>
<evidence type="ECO:0000313" key="7">
    <source>
        <dbReference type="EMBL" id="ESW05439.1"/>
    </source>
</evidence>
<dbReference type="Gramene" id="ESW05439">
    <property type="protein sequence ID" value="ESW05439"/>
    <property type="gene ID" value="PHAVU_011G179400g"/>
</dbReference>
<keyword evidence="5" id="KW-0732">Signal</keyword>
<comment type="similarity">
    <text evidence="2 6">Belongs to the plant self-incompatibility (S1) protein family.</text>
</comment>
<evidence type="ECO:0000256" key="4">
    <source>
        <dbReference type="ARBA" id="ARBA00022525"/>
    </source>
</evidence>
<evidence type="ECO:0000256" key="6">
    <source>
        <dbReference type="RuleBase" id="RU367044"/>
    </source>
</evidence>
<comment type="subcellular location">
    <subcellularLocation>
        <location evidence="1 6">Secreted</location>
    </subcellularLocation>
</comment>
<dbReference type="GO" id="GO:0060320">
    <property type="term" value="P:rejection of self pollen"/>
    <property type="evidence" value="ECO:0007669"/>
    <property type="project" value="UniProtKB-KW"/>
</dbReference>
<name>V7AIQ9_PHAVU</name>
<dbReference type="PANTHER" id="PTHR31232">
    <property type="match status" value="1"/>
</dbReference>
<evidence type="ECO:0000256" key="3">
    <source>
        <dbReference type="ARBA" id="ARBA00022471"/>
    </source>
</evidence>
<keyword evidence="8" id="KW-1185">Reference proteome</keyword>
<dbReference type="OrthoDB" id="1933876at2759"/>
<dbReference type="Proteomes" id="UP000000226">
    <property type="component" value="Chromosome 11"/>
</dbReference>
<evidence type="ECO:0000256" key="2">
    <source>
        <dbReference type="ARBA" id="ARBA00005581"/>
    </source>
</evidence>
<evidence type="ECO:0000256" key="1">
    <source>
        <dbReference type="ARBA" id="ARBA00004613"/>
    </source>
</evidence>
<keyword evidence="3 6" id="KW-0713">Self-incompatibility</keyword>
<dbReference type="SMR" id="V7AIQ9"/>
<dbReference type="EMBL" id="CM002298">
    <property type="protein sequence ID" value="ESW05439.1"/>
    <property type="molecule type" value="Genomic_DNA"/>
</dbReference>
<accession>V7AIQ9</accession>
<dbReference type="GO" id="GO:0005576">
    <property type="term" value="C:extracellular region"/>
    <property type="evidence" value="ECO:0007669"/>
    <property type="project" value="UniProtKB-SubCell"/>
</dbReference>
<evidence type="ECO:0000313" key="8">
    <source>
        <dbReference type="Proteomes" id="UP000000226"/>
    </source>
</evidence>
<proteinExistence type="inferred from homology"/>
<dbReference type="eggNOG" id="ENOG502S7CQ">
    <property type="taxonomic scope" value="Eukaryota"/>
</dbReference>
<keyword evidence="4 6" id="KW-0964">Secreted</keyword>
<dbReference type="PANTHER" id="PTHR31232:SF43">
    <property type="entry name" value="S-PROTEIN HOMOLOG 29-RELATED"/>
    <property type="match status" value="1"/>
</dbReference>
<gene>
    <name evidence="7" type="ORF">PHAVU_011G179400g</name>
</gene>
<organism evidence="7 8">
    <name type="scientific">Phaseolus vulgaris</name>
    <name type="common">Kidney bean</name>
    <name type="synonym">French bean</name>
    <dbReference type="NCBI Taxonomy" id="3885"/>
    <lineage>
        <taxon>Eukaryota</taxon>
        <taxon>Viridiplantae</taxon>
        <taxon>Streptophyta</taxon>
        <taxon>Embryophyta</taxon>
        <taxon>Tracheophyta</taxon>
        <taxon>Spermatophyta</taxon>
        <taxon>Magnoliopsida</taxon>
        <taxon>eudicotyledons</taxon>
        <taxon>Gunneridae</taxon>
        <taxon>Pentapetalae</taxon>
        <taxon>rosids</taxon>
        <taxon>fabids</taxon>
        <taxon>Fabales</taxon>
        <taxon>Fabaceae</taxon>
        <taxon>Papilionoideae</taxon>
        <taxon>50 kb inversion clade</taxon>
        <taxon>NPAAA clade</taxon>
        <taxon>indigoferoid/millettioid clade</taxon>
        <taxon>Phaseoleae</taxon>
        <taxon>Phaseolus</taxon>
    </lineage>
</organism>
<evidence type="ECO:0000256" key="5">
    <source>
        <dbReference type="ARBA" id="ARBA00022729"/>
    </source>
</evidence>